<reference evidence="1 2" key="1">
    <citation type="submission" date="2023-12" db="EMBL/GenBank/DDBJ databases">
        <title>Genome sequencing and assembly of bacterial species from a model synthetic community.</title>
        <authorList>
            <person name="Hogle S.L."/>
        </authorList>
    </citation>
    <scope>NUCLEOTIDE SEQUENCE [LARGE SCALE GENOMIC DNA]</scope>
    <source>
        <strain evidence="1 2">HAMBI 2494</strain>
    </source>
</reference>
<evidence type="ECO:0000313" key="1">
    <source>
        <dbReference type="EMBL" id="WQD80456.1"/>
    </source>
</evidence>
<gene>
    <name evidence="1" type="ORF">U0042_12660</name>
</gene>
<proteinExistence type="predicted"/>
<accession>A0ABZ0WT01</accession>
<organism evidence="1 2">
    <name type="scientific">Paraburkholderia kururiensis</name>
    <dbReference type="NCBI Taxonomy" id="984307"/>
    <lineage>
        <taxon>Bacteria</taxon>
        <taxon>Pseudomonadati</taxon>
        <taxon>Pseudomonadota</taxon>
        <taxon>Betaproteobacteria</taxon>
        <taxon>Burkholderiales</taxon>
        <taxon>Burkholderiaceae</taxon>
        <taxon>Paraburkholderia</taxon>
    </lineage>
</organism>
<dbReference type="Proteomes" id="UP001325479">
    <property type="component" value="Chromosome"/>
</dbReference>
<name>A0ABZ0WT01_9BURK</name>
<protein>
    <recommendedName>
        <fullName evidence="3">DUF1579 domain-containing protein</fullName>
    </recommendedName>
</protein>
<evidence type="ECO:0008006" key="3">
    <source>
        <dbReference type="Google" id="ProtNLM"/>
    </source>
</evidence>
<keyword evidence="2" id="KW-1185">Reference proteome</keyword>
<sequence>MNPQMAGATRLDSASQAPDPLHADTAQGALWSALGASGRAADIAASDDLYGWLAGSWTLEVLHYRTDMRAAPMKAEAHFAWVLDGRAMQDVWIFPARSEWQGRTRGAQAEGPLGYGTTLRVWDPALRAWRVTWIDPVSGQRSELIGRRVGDDIVQIGTRADGTPIRWNFTHITANTFRWTGTSLEADGVTWKVGGDFIATRVPA</sequence>
<evidence type="ECO:0000313" key="2">
    <source>
        <dbReference type="Proteomes" id="UP001325479"/>
    </source>
</evidence>
<dbReference type="EMBL" id="CP139965">
    <property type="protein sequence ID" value="WQD80456.1"/>
    <property type="molecule type" value="Genomic_DNA"/>
</dbReference>
<dbReference type="RefSeq" id="WP_232833376.1">
    <property type="nucleotide sequence ID" value="NZ_CP139965.1"/>
</dbReference>